<dbReference type="SUPFAM" id="SSF46785">
    <property type="entry name" value="Winged helix' DNA-binding domain"/>
    <property type="match status" value="1"/>
</dbReference>
<evidence type="ECO:0000256" key="1">
    <source>
        <dbReference type="SAM" id="MobiDB-lite"/>
    </source>
</evidence>
<feature type="compositionally biased region" description="Basic and acidic residues" evidence="1">
    <location>
        <begin position="15"/>
        <end position="38"/>
    </location>
</feature>
<protein>
    <recommendedName>
        <fullName evidence="2">H15 domain-containing protein</fullName>
    </recommendedName>
</protein>
<feature type="compositionally biased region" description="Basic and acidic residues" evidence="1">
    <location>
        <begin position="88"/>
        <end position="105"/>
    </location>
</feature>
<gene>
    <name evidence="3" type="ORF">M9Y10_040208</name>
</gene>
<proteinExistence type="predicted"/>
<feature type="compositionally biased region" description="Basic residues" evidence="1">
    <location>
        <begin position="65"/>
        <end position="87"/>
    </location>
</feature>
<dbReference type="EMBL" id="JAPFFF010000071">
    <property type="protein sequence ID" value="KAK8836009.1"/>
    <property type="molecule type" value="Genomic_DNA"/>
</dbReference>
<feature type="region of interest" description="Disordered" evidence="1">
    <location>
        <begin position="181"/>
        <end position="203"/>
    </location>
</feature>
<evidence type="ECO:0000313" key="3">
    <source>
        <dbReference type="EMBL" id="KAK8836009.1"/>
    </source>
</evidence>
<feature type="domain" description="H15" evidence="2">
    <location>
        <begin position="108"/>
        <end position="180"/>
    </location>
</feature>
<feature type="compositionally biased region" description="Basic and acidic residues" evidence="1">
    <location>
        <begin position="45"/>
        <end position="58"/>
    </location>
</feature>
<comment type="caution">
    <text evidence="3">The sequence shown here is derived from an EMBL/GenBank/DDBJ whole genome shotgun (WGS) entry which is preliminary data.</text>
</comment>
<dbReference type="InterPro" id="IPR036390">
    <property type="entry name" value="WH_DNA-bd_sf"/>
</dbReference>
<accession>A0ABR2GPY7</accession>
<feature type="region of interest" description="Disordered" evidence="1">
    <location>
        <begin position="1"/>
        <end position="108"/>
    </location>
</feature>
<dbReference type="PROSITE" id="PS51504">
    <property type="entry name" value="H15"/>
    <property type="match status" value="1"/>
</dbReference>
<dbReference type="InterPro" id="IPR005818">
    <property type="entry name" value="Histone_H1/H5_H15"/>
</dbReference>
<organism evidence="3 4">
    <name type="scientific">Tritrichomonas musculus</name>
    <dbReference type="NCBI Taxonomy" id="1915356"/>
    <lineage>
        <taxon>Eukaryota</taxon>
        <taxon>Metamonada</taxon>
        <taxon>Parabasalia</taxon>
        <taxon>Tritrichomonadida</taxon>
        <taxon>Tritrichomonadidae</taxon>
        <taxon>Tritrichomonas</taxon>
    </lineage>
</organism>
<reference evidence="3 4" key="1">
    <citation type="submission" date="2024-04" db="EMBL/GenBank/DDBJ databases">
        <title>Tritrichomonas musculus Genome.</title>
        <authorList>
            <person name="Alves-Ferreira E."/>
            <person name="Grigg M."/>
            <person name="Lorenzi H."/>
            <person name="Galac M."/>
        </authorList>
    </citation>
    <scope>NUCLEOTIDE SEQUENCE [LARGE SCALE GENOMIC DNA]</scope>
    <source>
        <strain evidence="3 4">EAF2021</strain>
    </source>
</reference>
<sequence>MAKKDETKNSTPSTPKKEKEETKPKKEEAGTPKADVKKEKKAAKPKTEKKEKKAEKKSSTPKKTTTTKKVTKKTTTTKKIIKKKSTTTKKEKTTEKKENTTESKSKSGLTKYEQYVVEAIQAKSNEDKQWVGFTAISGYIKQYIPDIKLGNCTTLARNAADRLVASGFLKAKRDSYAITKKGRSLTKEAPPKRKEVRPPVEKGSKKYDIIEQTELYLVPTSKGRASKQIIYKE</sequence>
<evidence type="ECO:0000313" key="4">
    <source>
        <dbReference type="Proteomes" id="UP001470230"/>
    </source>
</evidence>
<keyword evidence="4" id="KW-1185">Reference proteome</keyword>
<evidence type="ECO:0000259" key="2">
    <source>
        <dbReference type="PROSITE" id="PS51504"/>
    </source>
</evidence>
<name>A0ABR2GPY7_9EUKA</name>
<feature type="compositionally biased region" description="Basic and acidic residues" evidence="1">
    <location>
        <begin position="185"/>
        <end position="203"/>
    </location>
</feature>
<dbReference type="Proteomes" id="UP001470230">
    <property type="component" value="Unassembled WGS sequence"/>
</dbReference>